<keyword evidence="1" id="KW-0812">Transmembrane</keyword>
<protein>
    <recommendedName>
        <fullName evidence="4">ABC transporter permease</fullName>
    </recommendedName>
</protein>
<dbReference type="OrthoDB" id="8582979at2"/>
<feature type="transmembrane region" description="Helical" evidence="1">
    <location>
        <begin position="138"/>
        <end position="168"/>
    </location>
</feature>
<evidence type="ECO:0008006" key="4">
    <source>
        <dbReference type="Google" id="ProtNLM"/>
    </source>
</evidence>
<reference evidence="2 3" key="1">
    <citation type="submission" date="2019-03" db="EMBL/GenBank/DDBJ databases">
        <title>Cohnella endophytica sp. nov., a novel endophytic bacterium isolated from bark of Sonneratia apetala.</title>
        <authorList>
            <person name="Tuo L."/>
        </authorList>
    </citation>
    <scope>NUCLEOTIDE SEQUENCE [LARGE SCALE GENOMIC DNA]</scope>
    <source>
        <strain evidence="2 3">CCTCC AB 208254</strain>
    </source>
</reference>
<evidence type="ECO:0000313" key="3">
    <source>
        <dbReference type="Proteomes" id="UP000297900"/>
    </source>
</evidence>
<evidence type="ECO:0000256" key="1">
    <source>
        <dbReference type="SAM" id="Phobius"/>
    </source>
</evidence>
<feature type="transmembrane region" description="Helical" evidence="1">
    <location>
        <begin position="174"/>
        <end position="195"/>
    </location>
</feature>
<feature type="transmembrane region" description="Helical" evidence="1">
    <location>
        <begin position="56"/>
        <end position="75"/>
    </location>
</feature>
<dbReference type="PANTHER" id="PTHR36832:SF1">
    <property type="entry name" value="SLR1174 PROTEIN"/>
    <property type="match status" value="1"/>
</dbReference>
<keyword evidence="3" id="KW-1185">Reference proteome</keyword>
<keyword evidence="1" id="KW-1133">Transmembrane helix</keyword>
<name>A0A4Y8LUK3_9BACL</name>
<feature type="transmembrane region" description="Helical" evidence="1">
    <location>
        <begin position="228"/>
        <end position="250"/>
    </location>
</feature>
<dbReference type="EMBL" id="SOMN01000020">
    <property type="protein sequence ID" value="TFE25239.1"/>
    <property type="molecule type" value="Genomic_DNA"/>
</dbReference>
<dbReference type="Pfam" id="PF06182">
    <property type="entry name" value="ABC2_membrane_6"/>
    <property type="match status" value="1"/>
</dbReference>
<dbReference type="RefSeq" id="WP_135152895.1">
    <property type="nucleotide sequence ID" value="NZ_SOMN01000020.1"/>
</dbReference>
<keyword evidence="1" id="KW-0472">Membrane</keyword>
<dbReference type="Proteomes" id="UP000297900">
    <property type="component" value="Unassembled WGS sequence"/>
</dbReference>
<proteinExistence type="predicted"/>
<feature type="transmembrane region" description="Helical" evidence="1">
    <location>
        <begin position="22"/>
        <end position="44"/>
    </location>
</feature>
<sequence>MKTYLMFTAKAFSNQMAYRSEVWFRLLGNFVTILIQVAIWKAVIGEVDVGQVSIETMTTYSILNTLLTALLLNGISGKVDSSLKSGSISSELVKPISYPLYLLFEGLGGSVYQLVFTAVPSFLIAWLYFGIMPPASPVFLAAYVTALLMALAISFLLGYLVSLIAFWFMNHFALSWMLGGLLTIFSGSFLPLWLFPPTWEGVAKLLPFQFLGYVPASLYLGVIPAESILGVFIAGIIWIAILLLIVQWLWKKAISRLVIQGG</sequence>
<dbReference type="PANTHER" id="PTHR36832">
    <property type="entry name" value="SLR1174 PROTEIN-RELATED"/>
    <property type="match status" value="1"/>
</dbReference>
<dbReference type="AlphaFoldDB" id="A0A4Y8LUK3"/>
<organism evidence="2 3">
    <name type="scientific">Cohnella luojiensis</name>
    <dbReference type="NCBI Taxonomy" id="652876"/>
    <lineage>
        <taxon>Bacteria</taxon>
        <taxon>Bacillati</taxon>
        <taxon>Bacillota</taxon>
        <taxon>Bacilli</taxon>
        <taxon>Bacillales</taxon>
        <taxon>Paenibacillaceae</taxon>
        <taxon>Cohnella</taxon>
    </lineage>
</organism>
<gene>
    <name evidence="2" type="ORF">E2980_14425</name>
</gene>
<dbReference type="InterPro" id="IPR010390">
    <property type="entry name" value="ABC-2_transporter-like"/>
</dbReference>
<feature type="transmembrane region" description="Helical" evidence="1">
    <location>
        <begin position="111"/>
        <end position="131"/>
    </location>
</feature>
<accession>A0A4Y8LUK3</accession>
<comment type="caution">
    <text evidence="2">The sequence shown here is derived from an EMBL/GenBank/DDBJ whole genome shotgun (WGS) entry which is preliminary data.</text>
</comment>
<feature type="transmembrane region" description="Helical" evidence="1">
    <location>
        <begin position="202"/>
        <end position="222"/>
    </location>
</feature>
<evidence type="ECO:0000313" key="2">
    <source>
        <dbReference type="EMBL" id="TFE25239.1"/>
    </source>
</evidence>